<gene>
    <name evidence="9" type="ORF">CD33_06520</name>
</gene>
<evidence type="ECO:0000256" key="4">
    <source>
        <dbReference type="ARBA" id="ARBA00022737"/>
    </source>
</evidence>
<feature type="domain" description="NlpC/P60" evidence="8">
    <location>
        <begin position="181"/>
        <end position="302"/>
    </location>
</feature>
<dbReference type="PROSITE" id="PS51782">
    <property type="entry name" value="LYSM"/>
    <property type="match status" value="2"/>
</dbReference>
<dbReference type="PANTHER" id="PTHR47053">
    <property type="entry name" value="MUREIN DD-ENDOPEPTIDASE MEPH-RELATED"/>
    <property type="match status" value="1"/>
</dbReference>
<dbReference type="GO" id="GO:0006508">
    <property type="term" value="P:proteolysis"/>
    <property type="evidence" value="ECO:0007669"/>
    <property type="project" value="UniProtKB-KW"/>
</dbReference>
<dbReference type="AlphaFoldDB" id="A0A0A3HZ25"/>
<accession>A0A0A3HZ25</accession>
<feature type="domain" description="LysM" evidence="7">
    <location>
        <begin position="94"/>
        <end position="137"/>
    </location>
</feature>
<dbReference type="SMART" id="SM00257">
    <property type="entry name" value="LysM"/>
    <property type="match status" value="2"/>
</dbReference>
<dbReference type="GO" id="GO:0008234">
    <property type="term" value="F:cysteine-type peptidase activity"/>
    <property type="evidence" value="ECO:0007669"/>
    <property type="project" value="UniProtKB-KW"/>
</dbReference>
<evidence type="ECO:0000256" key="2">
    <source>
        <dbReference type="ARBA" id="ARBA00022670"/>
    </source>
</evidence>
<evidence type="ECO:0000256" key="6">
    <source>
        <dbReference type="ARBA" id="ARBA00022807"/>
    </source>
</evidence>
<evidence type="ECO:0000256" key="5">
    <source>
        <dbReference type="ARBA" id="ARBA00022801"/>
    </source>
</evidence>
<dbReference type="EMBL" id="JPVO01000045">
    <property type="protein sequence ID" value="KGR76520.1"/>
    <property type="molecule type" value="Genomic_DNA"/>
</dbReference>
<dbReference type="Pfam" id="PF01476">
    <property type="entry name" value="LysM"/>
    <property type="match status" value="2"/>
</dbReference>
<dbReference type="Gene3D" id="3.90.1720.10">
    <property type="entry name" value="endopeptidase domain like (from Nostoc punctiforme)"/>
    <property type="match status" value="1"/>
</dbReference>
<keyword evidence="3" id="KW-0732">Signal</keyword>
<dbReference type="PANTHER" id="PTHR47053:SF4">
    <property type="entry name" value="ENDOPEPTIDASE LYTE-RELATED"/>
    <property type="match status" value="1"/>
</dbReference>
<dbReference type="Gene3D" id="3.10.350.10">
    <property type="entry name" value="LysM domain"/>
    <property type="match status" value="2"/>
</dbReference>
<evidence type="ECO:0000313" key="9">
    <source>
        <dbReference type="EMBL" id="KGR76520.1"/>
    </source>
</evidence>
<keyword evidence="4" id="KW-0677">Repeat</keyword>
<protein>
    <submittedName>
        <fullName evidence="9">Uncharacterized protein</fullName>
    </submittedName>
</protein>
<dbReference type="STRING" id="1384057.CD33_06520"/>
<organism evidence="9 10">
    <name type="scientific">Ureibacillus sinduriensis BLB-1 = JCM 15800</name>
    <dbReference type="NCBI Taxonomy" id="1384057"/>
    <lineage>
        <taxon>Bacteria</taxon>
        <taxon>Bacillati</taxon>
        <taxon>Bacillota</taxon>
        <taxon>Bacilli</taxon>
        <taxon>Bacillales</taxon>
        <taxon>Caryophanaceae</taxon>
        <taxon>Ureibacillus</taxon>
    </lineage>
</organism>
<keyword evidence="6" id="KW-0788">Thiol protease</keyword>
<dbReference type="eggNOG" id="COG1388">
    <property type="taxonomic scope" value="Bacteria"/>
</dbReference>
<dbReference type="InterPro" id="IPR038765">
    <property type="entry name" value="Papain-like_cys_pep_sf"/>
</dbReference>
<dbReference type="Pfam" id="PF00877">
    <property type="entry name" value="NLPC_P60"/>
    <property type="match status" value="1"/>
</dbReference>
<comment type="similarity">
    <text evidence="1">Belongs to the peptidase C40 family.</text>
</comment>
<comment type="caution">
    <text evidence="9">The sequence shown here is derived from an EMBL/GenBank/DDBJ whole genome shotgun (WGS) entry which is preliminary data.</text>
</comment>
<evidence type="ECO:0000256" key="1">
    <source>
        <dbReference type="ARBA" id="ARBA00007074"/>
    </source>
</evidence>
<sequence length="305" mass="32901">MNAKTQSTSKTTAATNATSTYTVVKGDNLSKIAKAVNTTVADIKKWNGLSSDAIFVGQKLKIGEGKKIASTPQVSTKPSVQANTSKDVSATNMQTYQVMKGDSLSKIAAKFNVGVTDIKNWNQLNTDLIYVGQVLKINSTTSPGDPEAVFNPKEIVATDQKIDGKLSQETAVKNNVSAAGQAVYSKVMELANSLTGTPYLFAGNSPAGFDCSGFVQYVYSNAGINLVRKSSNDYFMIDTTIVENPIPGDIVFFKNTYIEGISHMGIYIGDDQFIHAGSNGVQVSKLSFDYWASKFVAFKRFNQVK</sequence>
<proteinExistence type="inferred from homology"/>
<dbReference type="CDD" id="cd00118">
    <property type="entry name" value="LysM"/>
    <property type="match status" value="2"/>
</dbReference>
<dbReference type="Proteomes" id="UP000030408">
    <property type="component" value="Unassembled WGS sequence"/>
</dbReference>
<keyword evidence="5" id="KW-0378">Hydrolase</keyword>
<dbReference type="eggNOG" id="COG0791">
    <property type="taxonomic scope" value="Bacteria"/>
</dbReference>
<dbReference type="InterPro" id="IPR000064">
    <property type="entry name" value="NLP_P60_dom"/>
</dbReference>
<evidence type="ECO:0000259" key="8">
    <source>
        <dbReference type="PROSITE" id="PS51935"/>
    </source>
</evidence>
<dbReference type="SUPFAM" id="SSF54001">
    <property type="entry name" value="Cysteine proteinases"/>
    <property type="match status" value="1"/>
</dbReference>
<name>A0A0A3HZ25_9BACL</name>
<evidence type="ECO:0000256" key="3">
    <source>
        <dbReference type="ARBA" id="ARBA00022729"/>
    </source>
</evidence>
<evidence type="ECO:0000313" key="10">
    <source>
        <dbReference type="Proteomes" id="UP000030408"/>
    </source>
</evidence>
<dbReference type="PROSITE" id="PS51935">
    <property type="entry name" value="NLPC_P60"/>
    <property type="match status" value="1"/>
</dbReference>
<keyword evidence="10" id="KW-1185">Reference proteome</keyword>
<feature type="domain" description="LysM" evidence="7">
    <location>
        <begin position="19"/>
        <end position="62"/>
    </location>
</feature>
<dbReference type="SUPFAM" id="SSF54106">
    <property type="entry name" value="LysM domain"/>
    <property type="match status" value="2"/>
</dbReference>
<keyword evidence="2" id="KW-0645">Protease</keyword>
<dbReference type="InterPro" id="IPR036779">
    <property type="entry name" value="LysM_dom_sf"/>
</dbReference>
<reference evidence="9 10" key="1">
    <citation type="submission" date="2014-02" db="EMBL/GenBank/DDBJ databases">
        <title>Draft genome sequence of Lysinibacillus sinduriensis JCM 15800.</title>
        <authorList>
            <person name="Zhang F."/>
            <person name="Wang G."/>
            <person name="Zhang L."/>
        </authorList>
    </citation>
    <scope>NUCLEOTIDE SEQUENCE [LARGE SCALE GENOMIC DNA]</scope>
    <source>
        <strain evidence="9 10">JCM 15800</strain>
    </source>
</reference>
<evidence type="ECO:0000259" key="7">
    <source>
        <dbReference type="PROSITE" id="PS51782"/>
    </source>
</evidence>
<dbReference type="InterPro" id="IPR018392">
    <property type="entry name" value="LysM"/>
</dbReference>
<dbReference type="InterPro" id="IPR051202">
    <property type="entry name" value="Peptidase_C40"/>
</dbReference>